<dbReference type="SMART" id="SM00271">
    <property type="entry name" value="DnaJ"/>
    <property type="match status" value="1"/>
</dbReference>
<dbReference type="SUPFAM" id="SSF46565">
    <property type="entry name" value="Chaperone J-domain"/>
    <property type="match status" value="1"/>
</dbReference>
<dbReference type="InterPro" id="IPR011990">
    <property type="entry name" value="TPR-like_helical_dom_sf"/>
</dbReference>
<dbReference type="EMBL" id="HE575317">
    <property type="protein sequence ID" value="CCC89966.1"/>
    <property type="molecule type" value="Genomic_DNA"/>
</dbReference>
<name>G0UKR1_TRYCI</name>
<dbReference type="InterPro" id="IPR019734">
    <property type="entry name" value="TPR_rpt"/>
</dbReference>
<organism evidence="3">
    <name type="scientific">Trypanosoma congolense (strain IL3000)</name>
    <dbReference type="NCBI Taxonomy" id="1068625"/>
    <lineage>
        <taxon>Eukaryota</taxon>
        <taxon>Discoba</taxon>
        <taxon>Euglenozoa</taxon>
        <taxon>Kinetoplastea</taxon>
        <taxon>Metakinetoplastina</taxon>
        <taxon>Trypanosomatida</taxon>
        <taxon>Trypanosomatidae</taxon>
        <taxon>Trypanosoma</taxon>
        <taxon>Nannomonas</taxon>
    </lineage>
</organism>
<dbReference type="PANTHER" id="PTHR44200">
    <property type="entry name" value="DNAJ HOMOLOG SUBFAMILY C MEMBER 7"/>
    <property type="match status" value="1"/>
</dbReference>
<evidence type="ECO:0000256" key="1">
    <source>
        <dbReference type="SAM" id="MobiDB-lite"/>
    </source>
</evidence>
<dbReference type="InterPro" id="IPR052758">
    <property type="entry name" value="SRC_co-chaperone"/>
</dbReference>
<dbReference type="Pfam" id="PF00226">
    <property type="entry name" value="DnaJ"/>
    <property type="match status" value="1"/>
</dbReference>
<sequence>MSGHIQLPLFAGTVTGGHTTLPRIVGERFNRDYATNLSATQGRSPMVHSRRSETLNVAGSSYPPKRQLGYREKANKELNKVTQSRSDSGATKFSSAALWQAVNEEGTFRQFLIANEAIERKRLVRSMGGKSIARIISSVDMESRGMQLLSNRDYAGAYVCFSRIIKQCPNSKIAYRKRALCDWRLLLFDECIEDCRKVVDTDADLLSLLCRSLILRDRYQEARRWYEHGLKVVAPSTSDPHNIRWSAEHGAIPAVQKFRLLVEEKKWSDAISVADAARPLIDDTPLILMEARALLHAFPDTARTRLMAYIPTIIRPISYKGDVSFEEQAVWRSVNEHYLHASVVLAQANVYCGSEYLELAAALIKTCLSLSPGFGPALLLGHYLVSLEEILVQISNLFAQKKYVDAIPHINNGLSLDKSNRLMCAYLYCMRAEVHAHCGKYSNALNDCSAAIDADGSYAKAYACRAEVHQRLGCRAEAAQDRLTAVKLDPELRHILHGNEEQSLPRADGDGCSKPPLGPKKTIPRWYDAFLPRDEFSDANFGKPRKEASPPANCPPEPTTTVTLYDALELPCGANVDEVRTQYKKLTLKYHPDRVIGQTESAQQVALEKFKHISKAHEVLSNPEEKLLYDVSIGITVPILI</sequence>
<dbReference type="SMART" id="SM00028">
    <property type="entry name" value="TPR"/>
    <property type="match status" value="6"/>
</dbReference>
<feature type="region of interest" description="Disordered" evidence="1">
    <location>
        <begin position="538"/>
        <end position="557"/>
    </location>
</feature>
<dbReference type="SUPFAM" id="SSF48452">
    <property type="entry name" value="TPR-like"/>
    <property type="match status" value="2"/>
</dbReference>
<dbReference type="Gene3D" id="1.25.40.10">
    <property type="entry name" value="Tetratricopeptide repeat domain"/>
    <property type="match status" value="2"/>
</dbReference>
<dbReference type="PRINTS" id="PR00625">
    <property type="entry name" value="JDOMAIN"/>
</dbReference>
<dbReference type="CDD" id="cd06257">
    <property type="entry name" value="DnaJ"/>
    <property type="match status" value="1"/>
</dbReference>
<evidence type="ECO:0000313" key="3">
    <source>
        <dbReference type="EMBL" id="CCC89966.1"/>
    </source>
</evidence>
<reference evidence="3" key="1">
    <citation type="journal article" date="2012" name="Proc. Natl. Acad. Sci. U.S.A.">
        <title>Antigenic diversity is generated by distinct evolutionary mechanisms in African trypanosome species.</title>
        <authorList>
            <person name="Jackson A.P."/>
            <person name="Berry A."/>
            <person name="Aslett M."/>
            <person name="Allison H.C."/>
            <person name="Burton P."/>
            <person name="Vavrova-Anderson J."/>
            <person name="Brown R."/>
            <person name="Browne H."/>
            <person name="Corton N."/>
            <person name="Hauser H."/>
            <person name="Gamble J."/>
            <person name="Gilderthorp R."/>
            <person name="Marcello L."/>
            <person name="McQuillan J."/>
            <person name="Otto T.D."/>
            <person name="Quail M.A."/>
            <person name="Sanders M.J."/>
            <person name="van Tonder A."/>
            <person name="Ginger M.L."/>
            <person name="Field M.C."/>
            <person name="Barry J.D."/>
            <person name="Hertz-Fowler C."/>
            <person name="Berriman M."/>
        </authorList>
    </citation>
    <scope>NUCLEOTIDE SEQUENCE</scope>
    <source>
        <strain evidence="3">IL3000</strain>
    </source>
</reference>
<dbReference type="InterPro" id="IPR036869">
    <property type="entry name" value="J_dom_sf"/>
</dbReference>
<dbReference type="Gene3D" id="1.10.287.110">
    <property type="entry name" value="DnaJ domain"/>
    <property type="match status" value="1"/>
</dbReference>
<protein>
    <submittedName>
        <fullName evidence="3">Putative TPR-repeat-containing chaperone protein DNAJ</fullName>
    </submittedName>
</protein>
<accession>G0UKR1</accession>
<feature type="region of interest" description="Disordered" evidence="1">
    <location>
        <begin position="497"/>
        <end position="521"/>
    </location>
</feature>
<dbReference type="InterPro" id="IPR001623">
    <property type="entry name" value="DnaJ_domain"/>
</dbReference>
<dbReference type="VEuPathDB" id="TriTrypDB:TcIL3000_4_480"/>
<dbReference type="AlphaFoldDB" id="G0UKR1"/>
<proteinExistence type="predicted"/>
<feature type="domain" description="J" evidence="2">
    <location>
        <begin position="563"/>
        <end position="633"/>
    </location>
</feature>
<dbReference type="InterPro" id="IPR018253">
    <property type="entry name" value="DnaJ_domain_CS"/>
</dbReference>
<gene>
    <name evidence="3" type="ORF">TCIL3000_4_480</name>
</gene>
<dbReference type="PANTHER" id="PTHR44200:SF1">
    <property type="entry name" value="DNAJ HOMOLOG SUBFAMILY C MEMBER 7"/>
    <property type="match status" value="1"/>
</dbReference>
<evidence type="ECO:0000259" key="2">
    <source>
        <dbReference type="PROSITE" id="PS50076"/>
    </source>
</evidence>
<dbReference type="PROSITE" id="PS50076">
    <property type="entry name" value="DNAJ_2"/>
    <property type="match status" value="1"/>
</dbReference>
<dbReference type="PROSITE" id="PS00636">
    <property type="entry name" value="DNAJ_1"/>
    <property type="match status" value="1"/>
</dbReference>